<dbReference type="EMBL" id="CABIJS010000521">
    <property type="protein sequence ID" value="VUZ52670.1"/>
    <property type="molecule type" value="Genomic_DNA"/>
</dbReference>
<name>A0A158QBX8_HYMDI</name>
<reference evidence="4 6" key="3">
    <citation type="submission" date="2019-07" db="EMBL/GenBank/DDBJ databases">
        <authorList>
            <person name="Jastrzebski P J."/>
            <person name="Paukszto L."/>
            <person name="Jastrzebski P J."/>
        </authorList>
    </citation>
    <scope>NUCLEOTIDE SEQUENCE [LARGE SCALE GENOMIC DNA]</scope>
    <source>
        <strain evidence="4 6">WMS-il1</strain>
    </source>
</reference>
<protein>
    <submittedName>
        <fullName evidence="7">WW domain-containing protein</fullName>
    </submittedName>
</protein>
<evidence type="ECO:0000313" key="6">
    <source>
        <dbReference type="Proteomes" id="UP000321570"/>
    </source>
</evidence>
<evidence type="ECO:0000259" key="2">
    <source>
        <dbReference type="PROSITE" id="PS50020"/>
    </source>
</evidence>
<evidence type="ECO:0000313" key="7">
    <source>
        <dbReference type="WBParaSite" id="HDID_0000064801-mRNA-1"/>
    </source>
</evidence>
<evidence type="ECO:0000313" key="4">
    <source>
        <dbReference type="EMBL" id="VUZ52670.1"/>
    </source>
</evidence>
<feature type="compositionally biased region" description="Polar residues" evidence="1">
    <location>
        <begin position="60"/>
        <end position="69"/>
    </location>
</feature>
<dbReference type="AlphaFoldDB" id="A0A158QBX8"/>
<dbReference type="Proteomes" id="UP000321570">
    <property type="component" value="Unassembled WGS sequence"/>
</dbReference>
<evidence type="ECO:0000256" key="1">
    <source>
        <dbReference type="SAM" id="MobiDB-lite"/>
    </source>
</evidence>
<dbReference type="EMBL" id="UYSG01000089">
    <property type="protein sequence ID" value="VDL17171.1"/>
    <property type="molecule type" value="Genomic_DNA"/>
</dbReference>
<feature type="region of interest" description="Disordered" evidence="1">
    <location>
        <begin position="29"/>
        <end position="72"/>
    </location>
</feature>
<accession>A0A158QBX8</accession>
<dbReference type="WBParaSite" id="HDID_0000064801-mRNA-1">
    <property type="protein sequence ID" value="HDID_0000064801-mRNA-1"/>
    <property type="gene ID" value="HDID_0000064801"/>
</dbReference>
<feature type="compositionally biased region" description="Basic and acidic residues" evidence="1">
    <location>
        <begin position="29"/>
        <end position="43"/>
    </location>
</feature>
<dbReference type="STRING" id="6216.A0A158QBX8"/>
<dbReference type="InterPro" id="IPR036020">
    <property type="entry name" value="WW_dom_sf"/>
</dbReference>
<feature type="region of interest" description="Disordered" evidence="1">
    <location>
        <begin position="112"/>
        <end position="135"/>
    </location>
</feature>
<sequence length="535" mass="57592">MEEQSDSRVPPPRVRIFECARDGIQELFNRDSSKATKPMDKRNFPKSFWIPPTKEHSKRSGSSIDNNQDGFCISHRKSNSSPSCIGTNPAYLSEPIDHNRQKSLDTTQNLARNPGTGLSPHANRGPFHYSESRPTDSLTSPIYELPPEFQMAINENKQVYFLNHETKQTTWFDPRIPPEEQKWGMTIEELDQIHANYARRHKLSAHSLEGHPRQMPASPMSVLSPVDSGGLGGPNSCCSTLPGSPINAAPCQMMSASGGNGGAVRPSSVPRMQHPGGFSMPHGAPNPRAHPMNLLRPQGSKQMPPRQHSQHHHISHAKSASQPAPMTVSGVSGHGDSCIGAGGSGSSGDYALGPSSSLTRLHHPSYGAAGVYPPENAPLPASSSGHLAQDMEELSLSRGESQLPHLQQMFCNTTPLLPLLSQPPNPSNPGGGEYGPSVPNQQIPSAQHSHQSSMDSGVGPSVAGGHSIPSANQTPEHTKVACFDSSMDNCEIGPDFLSYSADWCQSLDYCVPDRIPPQRLGPVSGIAEMTRSQQS</sequence>
<feature type="compositionally biased region" description="Polar residues" evidence="1">
    <location>
        <begin position="438"/>
        <end position="455"/>
    </location>
</feature>
<reference evidence="3 5" key="2">
    <citation type="submission" date="2018-11" db="EMBL/GenBank/DDBJ databases">
        <authorList>
            <consortium name="Pathogen Informatics"/>
        </authorList>
    </citation>
    <scope>NUCLEOTIDE SEQUENCE [LARGE SCALE GENOMIC DNA]</scope>
</reference>
<reference evidence="7" key="1">
    <citation type="submission" date="2016-04" db="UniProtKB">
        <authorList>
            <consortium name="WormBaseParasite"/>
        </authorList>
    </citation>
    <scope>IDENTIFICATION</scope>
</reference>
<proteinExistence type="predicted"/>
<feature type="region of interest" description="Disordered" evidence="1">
    <location>
        <begin position="259"/>
        <end position="340"/>
    </location>
</feature>
<dbReference type="PROSITE" id="PS50020">
    <property type="entry name" value="WW_DOMAIN_2"/>
    <property type="match status" value="1"/>
</dbReference>
<dbReference type="SMART" id="SM00456">
    <property type="entry name" value="WW"/>
    <property type="match status" value="1"/>
</dbReference>
<dbReference type="InterPro" id="IPR001202">
    <property type="entry name" value="WW_dom"/>
</dbReference>
<gene>
    <name evidence="3" type="ORF">HDID_LOCUS649</name>
    <name evidence="4" type="ORF">WMSIL1_LOCUS11142</name>
</gene>
<dbReference type="OrthoDB" id="3045089at2759"/>
<feature type="region of interest" description="Disordered" evidence="1">
    <location>
        <begin position="415"/>
        <end position="474"/>
    </location>
</feature>
<feature type="region of interest" description="Disordered" evidence="1">
    <location>
        <begin position="369"/>
        <end position="397"/>
    </location>
</feature>
<evidence type="ECO:0000313" key="3">
    <source>
        <dbReference type="EMBL" id="VDL17171.1"/>
    </source>
</evidence>
<keyword evidence="6" id="KW-1185">Reference proteome</keyword>
<dbReference type="CDD" id="cd00201">
    <property type="entry name" value="WW"/>
    <property type="match status" value="1"/>
</dbReference>
<evidence type="ECO:0000313" key="5">
    <source>
        <dbReference type="Proteomes" id="UP000274504"/>
    </source>
</evidence>
<feature type="domain" description="WW" evidence="2">
    <location>
        <begin position="143"/>
        <end position="176"/>
    </location>
</feature>
<dbReference type="SUPFAM" id="SSF51045">
    <property type="entry name" value="WW domain"/>
    <property type="match status" value="1"/>
</dbReference>
<dbReference type="Gene3D" id="2.20.70.10">
    <property type="match status" value="1"/>
</dbReference>
<dbReference type="Proteomes" id="UP000274504">
    <property type="component" value="Unassembled WGS sequence"/>
</dbReference>
<organism evidence="7">
    <name type="scientific">Hymenolepis diminuta</name>
    <name type="common">Rat tapeworm</name>
    <dbReference type="NCBI Taxonomy" id="6216"/>
    <lineage>
        <taxon>Eukaryota</taxon>
        <taxon>Metazoa</taxon>
        <taxon>Spiralia</taxon>
        <taxon>Lophotrochozoa</taxon>
        <taxon>Platyhelminthes</taxon>
        <taxon>Cestoda</taxon>
        <taxon>Eucestoda</taxon>
        <taxon>Cyclophyllidea</taxon>
        <taxon>Hymenolepididae</taxon>
        <taxon>Hymenolepis</taxon>
    </lineage>
</organism>